<evidence type="ECO:0008006" key="4">
    <source>
        <dbReference type="Google" id="ProtNLM"/>
    </source>
</evidence>
<evidence type="ECO:0000313" key="2">
    <source>
        <dbReference type="EMBL" id="SFC01684.1"/>
    </source>
</evidence>
<accession>A0A1I1FQS2</accession>
<dbReference type="Proteomes" id="UP000199207">
    <property type="component" value="Unassembled WGS sequence"/>
</dbReference>
<feature type="region of interest" description="Disordered" evidence="1">
    <location>
        <begin position="135"/>
        <end position="165"/>
    </location>
</feature>
<dbReference type="EMBL" id="FOLM01000001">
    <property type="protein sequence ID" value="SFC01684.1"/>
    <property type="molecule type" value="Genomic_DNA"/>
</dbReference>
<reference evidence="2 3" key="1">
    <citation type="submission" date="2016-10" db="EMBL/GenBank/DDBJ databases">
        <authorList>
            <person name="de Groot N.N."/>
        </authorList>
    </citation>
    <scope>NUCLEOTIDE SEQUENCE [LARGE SCALE GENOMIC DNA]</scope>
    <source>
        <strain evidence="2 3">CGMCC 4.5739</strain>
    </source>
</reference>
<keyword evidence="3" id="KW-1185">Reference proteome</keyword>
<organism evidence="2 3">
    <name type="scientific">Streptomyces aidingensis</name>
    <dbReference type="NCBI Taxonomy" id="910347"/>
    <lineage>
        <taxon>Bacteria</taxon>
        <taxon>Bacillati</taxon>
        <taxon>Actinomycetota</taxon>
        <taxon>Actinomycetes</taxon>
        <taxon>Kitasatosporales</taxon>
        <taxon>Streptomycetaceae</taxon>
        <taxon>Streptomyces</taxon>
    </lineage>
</organism>
<evidence type="ECO:0000256" key="1">
    <source>
        <dbReference type="SAM" id="MobiDB-lite"/>
    </source>
</evidence>
<dbReference type="STRING" id="910347.SAMN05421773_101833"/>
<sequence length="366" mass="40889">MFDDSVQWPDFLSVHVDRRGGPVSQVAEADAMDAAHRYPNVVLRGPVFGVAAQGPEDGRRWRVVIEVTAVCPQVARDSLNSLLWFRAKDDTDDPAERRELLAAVGRLDTERVDELTVRGTRFRVVRGDEYARVGEAGFESSRPTDREPPHLSWEPSRDRTPSPDKGFVIDHARATGAMESAERLAVRQLCYTGDRYPPAVREDSARAVRTHPGVVLLPVTFTVAEGSDSASWELVGGLHFTPHEARRSLYRCLTELWPMIYEYDDATRREYARAAERFRAAGRADEMTVSGRGFRILRTVRMVRIGPDGPEPPRPSDFNTSAPMKIHPTMDEHGNITMDESPEEPEEPGEWEEAGPGAAGMRDARG</sequence>
<dbReference type="RefSeq" id="WP_245833781.1">
    <property type="nucleotide sequence ID" value="NZ_FOLM01000001.1"/>
</dbReference>
<evidence type="ECO:0000313" key="3">
    <source>
        <dbReference type="Proteomes" id="UP000199207"/>
    </source>
</evidence>
<dbReference type="AlphaFoldDB" id="A0A1I1FQS2"/>
<proteinExistence type="predicted"/>
<feature type="compositionally biased region" description="Basic and acidic residues" evidence="1">
    <location>
        <begin position="142"/>
        <end position="165"/>
    </location>
</feature>
<name>A0A1I1FQS2_9ACTN</name>
<dbReference type="InterPro" id="IPR045998">
    <property type="entry name" value="DUF5954"/>
</dbReference>
<gene>
    <name evidence="2" type="ORF">SAMN05421773_101833</name>
</gene>
<protein>
    <recommendedName>
        <fullName evidence="4">Aromatic ring-opening dioxygenase LigA</fullName>
    </recommendedName>
</protein>
<feature type="compositionally biased region" description="Acidic residues" evidence="1">
    <location>
        <begin position="340"/>
        <end position="353"/>
    </location>
</feature>
<dbReference type="Pfam" id="PF19379">
    <property type="entry name" value="DUF5954"/>
    <property type="match status" value="1"/>
</dbReference>
<feature type="region of interest" description="Disordered" evidence="1">
    <location>
        <begin position="304"/>
        <end position="366"/>
    </location>
</feature>